<dbReference type="GO" id="GO:0006397">
    <property type="term" value="P:mRNA processing"/>
    <property type="evidence" value="ECO:0007669"/>
    <property type="project" value="UniProtKB-KW"/>
</dbReference>
<evidence type="ECO:0000256" key="3">
    <source>
        <dbReference type="ARBA" id="ARBA00022664"/>
    </source>
</evidence>
<keyword evidence="5" id="KW-0804">Transcription</keyword>
<dbReference type="AlphaFoldDB" id="A0A7S0GT65"/>
<evidence type="ECO:0000256" key="5">
    <source>
        <dbReference type="ARBA" id="ARBA00023163"/>
    </source>
</evidence>
<keyword evidence="4" id="KW-0805">Transcription regulation</keyword>
<dbReference type="InterPro" id="IPR039853">
    <property type="entry name" value="Pinin"/>
</dbReference>
<feature type="compositionally biased region" description="Basic and acidic residues" evidence="8">
    <location>
        <begin position="333"/>
        <end position="354"/>
    </location>
</feature>
<feature type="compositionally biased region" description="Acidic residues" evidence="8">
    <location>
        <begin position="355"/>
        <end position="372"/>
    </location>
</feature>
<keyword evidence="3" id="KW-0507">mRNA processing</keyword>
<dbReference type="PANTHER" id="PTHR12707:SF0">
    <property type="entry name" value="PININ"/>
    <property type="match status" value="1"/>
</dbReference>
<evidence type="ECO:0000259" key="9">
    <source>
        <dbReference type="Pfam" id="PF04696"/>
    </source>
</evidence>
<dbReference type="GO" id="GO:0008380">
    <property type="term" value="P:RNA splicing"/>
    <property type="evidence" value="ECO:0007669"/>
    <property type="project" value="UniProtKB-KW"/>
</dbReference>
<evidence type="ECO:0000256" key="2">
    <source>
        <dbReference type="ARBA" id="ARBA00010386"/>
    </source>
</evidence>
<feature type="region of interest" description="Disordered" evidence="8">
    <location>
        <begin position="316"/>
        <end position="401"/>
    </location>
</feature>
<evidence type="ECO:0000256" key="7">
    <source>
        <dbReference type="ARBA" id="ARBA00023242"/>
    </source>
</evidence>
<accession>A0A7S0GT65</accession>
<feature type="compositionally biased region" description="Basic and acidic residues" evidence="8">
    <location>
        <begin position="30"/>
        <end position="76"/>
    </location>
</feature>
<feature type="compositionally biased region" description="Basic and acidic residues" evidence="8">
    <location>
        <begin position="97"/>
        <end position="106"/>
    </location>
</feature>
<gene>
    <name evidence="10" type="ORF">LAMO00422_LOCUS7528</name>
</gene>
<dbReference type="Pfam" id="PF04696">
    <property type="entry name" value="Pinin_SDK_memA"/>
    <property type="match status" value="1"/>
</dbReference>
<evidence type="ECO:0000313" key="10">
    <source>
        <dbReference type="EMBL" id="CAD8444071.1"/>
    </source>
</evidence>
<evidence type="ECO:0000256" key="4">
    <source>
        <dbReference type="ARBA" id="ARBA00023015"/>
    </source>
</evidence>
<sequence length="401" mass="46508">MTEADVKKSSSKEWLTKSRDDILEEIQELSRQRRDVESRLKDLDKDISRTLGRRDRNGERYGRSNRRYDDVGDRRRLASSVVAKRRREEDDDETDDDRNPTREGEPKRRRLYIRKSGGVGKPRNGDNPPEDDKPHKVDEEEEEGEEKPTVSSAAVVVDKASTGRRRPTRTIRGGSGVQKRDRRLFGMLMGHLGKAKSQLDRLRKSKQARKKKSMEEKVEARMVEVRHEAHEHAKRRAEKKKMKVLKNRDEILREQRKKHMLLLQLRLADHEKKLSNFIRTKTTPGLCWLPGKHNESTEKLLAKGREESEKRIEDGLVIGLEDDDGDIPQWRNMAEKREGVENDLSKDVEKKEDDNTAEDDKPEDDKPEDDKAEDVKPDDKAEDELKGNDGRVEEGGDSKEL</sequence>
<feature type="domain" description="Pinin/SDK/MemA protein" evidence="9">
    <location>
        <begin position="178"/>
        <end position="303"/>
    </location>
</feature>
<evidence type="ECO:0000256" key="6">
    <source>
        <dbReference type="ARBA" id="ARBA00023187"/>
    </source>
</evidence>
<evidence type="ECO:0000256" key="8">
    <source>
        <dbReference type="SAM" id="MobiDB-lite"/>
    </source>
</evidence>
<evidence type="ECO:0000256" key="1">
    <source>
        <dbReference type="ARBA" id="ARBA00004123"/>
    </source>
</evidence>
<feature type="region of interest" description="Disordered" evidence="8">
    <location>
        <begin position="195"/>
        <end position="219"/>
    </location>
</feature>
<name>A0A7S0GT65_9EUKA</name>
<dbReference type="InterPro" id="IPR006786">
    <property type="entry name" value="Pinin_SDK_MemA"/>
</dbReference>
<comment type="subcellular location">
    <subcellularLocation>
        <location evidence="1">Nucleus</location>
    </subcellularLocation>
</comment>
<proteinExistence type="inferred from homology"/>
<reference evidence="10" key="1">
    <citation type="submission" date="2021-01" db="EMBL/GenBank/DDBJ databases">
        <authorList>
            <person name="Corre E."/>
            <person name="Pelletier E."/>
            <person name="Niang G."/>
            <person name="Scheremetjew M."/>
            <person name="Finn R."/>
            <person name="Kale V."/>
            <person name="Holt S."/>
            <person name="Cochrane G."/>
            <person name="Meng A."/>
            <person name="Brown T."/>
            <person name="Cohen L."/>
        </authorList>
    </citation>
    <scope>NUCLEOTIDE SEQUENCE</scope>
    <source>
        <strain evidence="10">CCMP2058</strain>
    </source>
</reference>
<organism evidence="10">
    <name type="scientific">Amorphochlora amoebiformis</name>
    <dbReference type="NCBI Taxonomy" id="1561963"/>
    <lineage>
        <taxon>Eukaryota</taxon>
        <taxon>Sar</taxon>
        <taxon>Rhizaria</taxon>
        <taxon>Cercozoa</taxon>
        <taxon>Chlorarachniophyceae</taxon>
        <taxon>Amorphochlora</taxon>
    </lineage>
</organism>
<protein>
    <recommendedName>
        <fullName evidence="9">Pinin/SDK/MemA protein domain-containing protein</fullName>
    </recommendedName>
</protein>
<keyword evidence="7" id="KW-0539">Nucleus</keyword>
<feature type="region of interest" description="Disordered" evidence="8">
    <location>
        <begin position="30"/>
        <end position="177"/>
    </location>
</feature>
<dbReference type="GO" id="GO:0071013">
    <property type="term" value="C:catalytic step 2 spliceosome"/>
    <property type="evidence" value="ECO:0007669"/>
    <property type="project" value="TreeGrafter"/>
</dbReference>
<dbReference type="EMBL" id="HBEM01010747">
    <property type="protein sequence ID" value="CAD8444071.1"/>
    <property type="molecule type" value="Transcribed_RNA"/>
</dbReference>
<feature type="compositionally biased region" description="Basic residues" evidence="8">
    <location>
        <begin position="203"/>
        <end position="212"/>
    </location>
</feature>
<dbReference type="PANTHER" id="PTHR12707">
    <property type="entry name" value="PINN"/>
    <property type="match status" value="1"/>
</dbReference>
<comment type="similarity">
    <text evidence="2">Belongs to the pinin family.</text>
</comment>
<feature type="compositionally biased region" description="Basic and acidic residues" evidence="8">
    <location>
        <begin position="373"/>
        <end position="401"/>
    </location>
</feature>
<keyword evidence="6" id="KW-0508">mRNA splicing</keyword>